<evidence type="ECO:0000256" key="3">
    <source>
        <dbReference type="ARBA" id="ARBA00022614"/>
    </source>
</evidence>
<dbReference type="PANTHER" id="PTHR15454">
    <property type="entry name" value="NISCHARIN RELATED"/>
    <property type="match status" value="1"/>
</dbReference>
<accession>A0A3M6VKC0</accession>
<evidence type="ECO:0000256" key="11">
    <source>
        <dbReference type="ARBA" id="ARBA00049760"/>
    </source>
</evidence>
<dbReference type="AlphaFoldDB" id="A0A3M6VKC0"/>
<dbReference type="Gene3D" id="3.80.10.10">
    <property type="entry name" value="Ribonuclease Inhibitor"/>
    <property type="match status" value="1"/>
</dbReference>
<sequence>MHGRLEVRALLGTTPHRTAWPPLDQQPLAIDEAFNEETFLKTLEEVLQHHVTRLEHHFLVLSTSQIALLAGRLHDVLVPTRDAASRVIQAWTIQPQLQLKVKASAHLQVLKLSTILREVQRLRVQEVPRFETPSRHIEVDIFPSLRMLEVLHMDVQRLRHVHYFAQQVEALHIEHTDAKILTQLLAPDEKKVVWTKLSTLHMNCCTLELVDESVNFLTAIRTLDLGWNKINKFDTNMTTTSLEVFNLCHNQLKFVPPVQALRGLRELDLAVNQLVSLKGLETLKALERLDVSHNLIDDITEVELLTRLPRLVYLKMEFNPIARRPDYRREVLFYLGEPIELDGHRWTEPEISSMEHRRMLMMLDDENQHNVVERRLWGQSEKVSAYPRAHVQSGIVVKNSKLVLSYPRLPQSQAVSAHFVEIQNPLSAYSTMSNQSRKLGDGESDNGNSIVKTPGNIQGSRSTRPSVRTVDDYFRTQRNVIVSKVSKLRKECDEQAPMTEEEDSDDSSTERTWTPSRKHSTTNYMREFEEEELLMREVNDIDNADMIAARSTLQTQIPTSQRFGRSISVRVLLSAKESAVLGLHFEIDGVLANIKIKPRKLIERFTVSDGKDPIAITRWLPDVVAVGTSMHSNRAKIITMKLRSHGSPNVTDAAYQFESVASLETLLSSLVARLLQQYKSHIVICNCANCGALSLLTPRYSERIEAKDPLTVYSCLLCSSCNVREVTFKKLVALCANEGIVIPSSIPLAPPPWEAITEGFYIEEPSATDSSMRECMMVSCNSIREVTASSVELGKDEVHSEEWNDAIVHAMTTSMR</sequence>
<evidence type="ECO:0000313" key="14">
    <source>
        <dbReference type="Proteomes" id="UP000282087"/>
    </source>
</evidence>
<dbReference type="STRING" id="542832.A0A3M6VKC0"/>
<keyword evidence="3" id="KW-0433">Leucine-rich repeat</keyword>
<keyword evidence="6" id="KW-0243">Dynein</keyword>
<dbReference type="SUPFAM" id="SSF52075">
    <property type="entry name" value="Outer arm dynein light chain 1"/>
    <property type="match status" value="1"/>
</dbReference>
<dbReference type="SMART" id="SM00365">
    <property type="entry name" value="LRR_SD22"/>
    <property type="match status" value="3"/>
</dbReference>
<keyword evidence="2" id="KW-0963">Cytoplasm</keyword>
<comment type="subcellular location">
    <subcellularLocation>
        <location evidence="1">Cytoplasm</location>
        <location evidence="1">Cytoskeleton</location>
        <location evidence="1">Cilium axoneme</location>
    </subcellularLocation>
</comment>
<evidence type="ECO:0000313" key="13">
    <source>
        <dbReference type="EMBL" id="RMX67425.1"/>
    </source>
</evidence>
<evidence type="ECO:0000256" key="4">
    <source>
        <dbReference type="ARBA" id="ARBA00022701"/>
    </source>
</evidence>
<dbReference type="PROSITE" id="PS51450">
    <property type="entry name" value="LRR"/>
    <property type="match status" value="2"/>
</dbReference>
<keyword evidence="14" id="KW-1185">Reference proteome</keyword>
<keyword evidence="5" id="KW-0677">Repeat</keyword>
<evidence type="ECO:0000256" key="12">
    <source>
        <dbReference type="SAM" id="MobiDB-lite"/>
    </source>
</evidence>
<dbReference type="Pfam" id="PF12799">
    <property type="entry name" value="LRR_4"/>
    <property type="match status" value="1"/>
</dbReference>
<gene>
    <name evidence="13" type="ORF">DD238_003304</name>
</gene>
<dbReference type="GO" id="GO:0005874">
    <property type="term" value="C:microtubule"/>
    <property type="evidence" value="ECO:0007669"/>
    <property type="project" value="UniProtKB-KW"/>
</dbReference>
<keyword evidence="7" id="KW-0505">Motor protein</keyword>
<protein>
    <recommendedName>
        <fullName evidence="11">Dynein axonemal light chain 1</fullName>
    </recommendedName>
</protein>
<dbReference type="GO" id="GO:0030286">
    <property type="term" value="C:dynein complex"/>
    <property type="evidence" value="ECO:0007669"/>
    <property type="project" value="UniProtKB-KW"/>
</dbReference>
<evidence type="ECO:0000256" key="6">
    <source>
        <dbReference type="ARBA" id="ARBA00023017"/>
    </source>
</evidence>
<evidence type="ECO:0000256" key="1">
    <source>
        <dbReference type="ARBA" id="ARBA00004430"/>
    </source>
</evidence>
<keyword evidence="8" id="KW-0206">Cytoskeleton</keyword>
<dbReference type="InterPro" id="IPR001611">
    <property type="entry name" value="Leu-rich_rpt"/>
</dbReference>
<dbReference type="InterPro" id="IPR025875">
    <property type="entry name" value="Leu-rich_rpt_4"/>
</dbReference>
<feature type="compositionally biased region" description="Polar residues" evidence="12">
    <location>
        <begin position="445"/>
        <end position="466"/>
    </location>
</feature>
<dbReference type="GO" id="GO:0005930">
    <property type="term" value="C:axoneme"/>
    <property type="evidence" value="ECO:0007669"/>
    <property type="project" value="UniProtKB-SubCell"/>
</dbReference>
<evidence type="ECO:0000256" key="9">
    <source>
        <dbReference type="ARBA" id="ARBA00023273"/>
    </source>
</evidence>
<dbReference type="InterPro" id="IPR032675">
    <property type="entry name" value="LRR_dom_sf"/>
</dbReference>
<dbReference type="VEuPathDB" id="FungiDB:DD237_004455"/>
<name>A0A3M6VKC0_9STRA</name>
<feature type="region of interest" description="Disordered" evidence="12">
    <location>
        <begin position="490"/>
        <end position="519"/>
    </location>
</feature>
<reference evidence="13 14" key="1">
    <citation type="submission" date="2018-06" db="EMBL/GenBank/DDBJ databases">
        <title>Comparative genomics of downy mildews reveals potential adaptations to biotrophy.</title>
        <authorList>
            <person name="Fletcher K."/>
            <person name="Klosterman S.J."/>
            <person name="Derevnina L."/>
            <person name="Martin F."/>
            <person name="Koike S."/>
            <person name="Reyes Chin-Wo S."/>
            <person name="Mou B."/>
            <person name="Michelmore R."/>
        </authorList>
    </citation>
    <scope>NUCLEOTIDE SEQUENCE [LARGE SCALE GENOMIC DNA]</scope>
    <source>
        <strain evidence="13 14">R14</strain>
    </source>
</reference>
<organism evidence="13 14">
    <name type="scientific">Peronospora effusa</name>
    <dbReference type="NCBI Taxonomy" id="542832"/>
    <lineage>
        <taxon>Eukaryota</taxon>
        <taxon>Sar</taxon>
        <taxon>Stramenopiles</taxon>
        <taxon>Oomycota</taxon>
        <taxon>Peronosporomycetes</taxon>
        <taxon>Peronosporales</taxon>
        <taxon>Peronosporaceae</taxon>
        <taxon>Peronospora</taxon>
    </lineage>
</organism>
<feature type="region of interest" description="Disordered" evidence="12">
    <location>
        <begin position="433"/>
        <end position="467"/>
    </location>
</feature>
<evidence type="ECO:0000256" key="10">
    <source>
        <dbReference type="ARBA" id="ARBA00049659"/>
    </source>
</evidence>
<dbReference type="PANTHER" id="PTHR15454:SF73">
    <property type="entry name" value="DYNEIN AXONEMAL LIGHT CHAIN 1"/>
    <property type="match status" value="1"/>
</dbReference>
<keyword evidence="4" id="KW-0493">Microtubule</keyword>
<evidence type="ECO:0000256" key="7">
    <source>
        <dbReference type="ARBA" id="ARBA00023175"/>
    </source>
</evidence>
<evidence type="ECO:0000256" key="2">
    <source>
        <dbReference type="ARBA" id="ARBA00022490"/>
    </source>
</evidence>
<proteinExistence type="inferred from homology"/>
<dbReference type="EMBL" id="QLLG01000167">
    <property type="protein sequence ID" value="RMX67425.1"/>
    <property type="molecule type" value="Genomic_DNA"/>
</dbReference>
<evidence type="ECO:0000256" key="8">
    <source>
        <dbReference type="ARBA" id="ARBA00023212"/>
    </source>
</evidence>
<dbReference type="Proteomes" id="UP000282087">
    <property type="component" value="Unassembled WGS sequence"/>
</dbReference>
<evidence type="ECO:0000256" key="5">
    <source>
        <dbReference type="ARBA" id="ARBA00022737"/>
    </source>
</evidence>
<comment type="caution">
    <text evidence="13">The sequence shown here is derived from an EMBL/GenBank/DDBJ whole genome shotgun (WGS) entry which is preliminary data.</text>
</comment>
<keyword evidence="9" id="KW-0966">Cell projection</keyword>
<comment type="similarity">
    <text evidence="10">Belongs to the dynein light chain LC1-type family.</text>
</comment>